<dbReference type="PANTHER" id="PTHR19331:SF465">
    <property type="entry name" value="EGG PEPTIDE SPERACT RECEPTOR"/>
    <property type="match status" value="1"/>
</dbReference>
<dbReference type="InterPro" id="IPR016186">
    <property type="entry name" value="C-type_lectin-like/link_sf"/>
</dbReference>
<keyword evidence="14" id="KW-0675">Receptor</keyword>
<dbReference type="CDD" id="cd00112">
    <property type="entry name" value="LDLa"/>
    <property type="match status" value="3"/>
</dbReference>
<feature type="disulfide bond" evidence="18">
    <location>
        <begin position="1041"/>
        <end position="1051"/>
    </location>
</feature>
<accession>A0AAD8B173</accession>
<feature type="region of interest" description="Disordered" evidence="20">
    <location>
        <begin position="25"/>
        <end position="67"/>
    </location>
</feature>
<dbReference type="CDD" id="cd00190">
    <property type="entry name" value="Tryp_SPc"/>
    <property type="match status" value="1"/>
</dbReference>
<dbReference type="PROSITE" id="PS01209">
    <property type="entry name" value="LDLRA_1"/>
    <property type="match status" value="3"/>
</dbReference>
<dbReference type="SUPFAM" id="SSF56487">
    <property type="entry name" value="SRCR-like"/>
    <property type="match status" value="4"/>
</dbReference>
<feature type="disulfide bond" evidence="18">
    <location>
        <begin position="760"/>
        <end position="770"/>
    </location>
</feature>
<evidence type="ECO:0000256" key="21">
    <source>
        <dbReference type="SAM" id="SignalP"/>
    </source>
</evidence>
<evidence type="ECO:0000256" key="15">
    <source>
        <dbReference type="ARBA" id="ARBA00023180"/>
    </source>
</evidence>
<dbReference type="PROSITE" id="PS50240">
    <property type="entry name" value="TRYPSIN_DOM"/>
    <property type="match status" value="1"/>
</dbReference>
<dbReference type="InterPro" id="IPR023415">
    <property type="entry name" value="LDLR_class-A_CS"/>
</dbReference>
<dbReference type="Gene3D" id="2.40.10.10">
    <property type="entry name" value="Trypsin-like serine proteases"/>
    <property type="match status" value="1"/>
</dbReference>
<dbReference type="Gene3D" id="3.10.250.10">
    <property type="entry name" value="SRCR-like domain"/>
    <property type="match status" value="4"/>
</dbReference>
<keyword evidence="5 19" id="KW-0645">Protease</keyword>
<evidence type="ECO:0000256" key="11">
    <source>
        <dbReference type="ARBA" id="ARBA00022989"/>
    </source>
</evidence>
<dbReference type="InterPro" id="IPR038178">
    <property type="entry name" value="Kringle_sf"/>
</dbReference>
<dbReference type="SMART" id="SM00034">
    <property type="entry name" value="CLECT"/>
    <property type="match status" value="1"/>
</dbReference>
<dbReference type="InterPro" id="IPR018114">
    <property type="entry name" value="TRYPSIN_HIS"/>
</dbReference>
<feature type="disulfide bond" evidence="17">
    <location>
        <begin position="665"/>
        <end position="680"/>
    </location>
</feature>
<evidence type="ECO:0000256" key="12">
    <source>
        <dbReference type="ARBA" id="ARBA00023136"/>
    </source>
</evidence>
<feature type="disulfide bond" evidence="17">
    <location>
        <begin position="796"/>
        <end position="808"/>
    </location>
</feature>
<dbReference type="PROSITE" id="PS50070">
    <property type="entry name" value="KRINGLE_2"/>
    <property type="match status" value="1"/>
</dbReference>
<evidence type="ECO:0000259" key="22">
    <source>
        <dbReference type="PROSITE" id="PS50041"/>
    </source>
</evidence>
<dbReference type="InterPro" id="IPR036772">
    <property type="entry name" value="SRCR-like_dom_sf"/>
</dbReference>
<dbReference type="InterPro" id="IPR001190">
    <property type="entry name" value="SRCR"/>
</dbReference>
<feature type="disulfide bond" evidence="18">
    <location>
        <begin position="860"/>
        <end position="924"/>
    </location>
</feature>
<proteinExistence type="predicted"/>
<feature type="non-terminal residue" evidence="28">
    <location>
        <position position="1"/>
    </location>
</feature>
<dbReference type="PRINTS" id="PR00018">
    <property type="entry name" value="KRINGLE"/>
</dbReference>
<dbReference type="FunFam" id="3.10.250.10:FF:000011">
    <property type="entry name" value="Scavenger receptor class A member 5"/>
    <property type="match status" value="1"/>
</dbReference>
<dbReference type="Gene3D" id="2.40.20.10">
    <property type="entry name" value="Plasminogen Kringle 4"/>
    <property type="match status" value="1"/>
</dbReference>
<dbReference type="Pfam" id="PF00530">
    <property type="entry name" value="SRCR"/>
    <property type="match status" value="4"/>
</dbReference>
<dbReference type="Gene3D" id="1.10.10.10">
    <property type="entry name" value="Winged helix-like DNA-binding domain superfamily/Winged helix DNA-binding domain"/>
    <property type="match status" value="1"/>
</dbReference>
<dbReference type="InterPro" id="IPR001254">
    <property type="entry name" value="Trypsin_dom"/>
</dbReference>
<organism evidence="28 29">
    <name type="scientific">Biomphalaria pfeifferi</name>
    <name type="common">Bloodfluke planorb</name>
    <name type="synonym">Freshwater snail</name>
    <dbReference type="NCBI Taxonomy" id="112525"/>
    <lineage>
        <taxon>Eukaryota</taxon>
        <taxon>Metazoa</taxon>
        <taxon>Spiralia</taxon>
        <taxon>Lophotrochozoa</taxon>
        <taxon>Mollusca</taxon>
        <taxon>Gastropoda</taxon>
        <taxon>Heterobranchia</taxon>
        <taxon>Euthyneura</taxon>
        <taxon>Panpulmonata</taxon>
        <taxon>Hygrophila</taxon>
        <taxon>Lymnaeoidea</taxon>
        <taxon>Planorbidae</taxon>
        <taxon>Biomphalaria</taxon>
    </lineage>
</organism>
<dbReference type="CDD" id="cd00037">
    <property type="entry name" value="CLECT"/>
    <property type="match status" value="1"/>
</dbReference>
<keyword evidence="11" id="KW-1133">Transmembrane helix</keyword>
<feature type="domain" description="SRCR" evidence="25">
    <location>
        <begin position="971"/>
        <end position="1073"/>
    </location>
</feature>
<reference evidence="28" key="1">
    <citation type="journal article" date="2023" name="PLoS Negl. Trop. Dis.">
        <title>A genome sequence for Biomphalaria pfeifferi, the major vector snail for the human-infecting parasite Schistosoma mansoni.</title>
        <authorList>
            <person name="Bu L."/>
            <person name="Lu L."/>
            <person name="Laidemitt M.R."/>
            <person name="Zhang S.M."/>
            <person name="Mutuku M."/>
            <person name="Mkoji G."/>
            <person name="Steinauer M."/>
            <person name="Loker E.S."/>
        </authorList>
    </citation>
    <scope>NUCLEOTIDE SEQUENCE</scope>
    <source>
        <strain evidence="28">KasaAsao</strain>
    </source>
</reference>
<dbReference type="InterPro" id="IPR009003">
    <property type="entry name" value="Peptidase_S1_PA"/>
</dbReference>
<dbReference type="SMART" id="SM00348">
    <property type="entry name" value="IRF"/>
    <property type="match status" value="1"/>
</dbReference>
<dbReference type="GO" id="GO:0005576">
    <property type="term" value="C:extracellular region"/>
    <property type="evidence" value="ECO:0007669"/>
    <property type="project" value="UniProtKB-SubCell"/>
</dbReference>
<evidence type="ECO:0000313" key="29">
    <source>
        <dbReference type="Proteomes" id="UP001233172"/>
    </source>
</evidence>
<dbReference type="Pfam" id="PF00089">
    <property type="entry name" value="Trypsin"/>
    <property type="match status" value="1"/>
</dbReference>
<keyword evidence="12" id="KW-0472">Membrane</keyword>
<feature type="disulfide bond" evidence="17">
    <location>
        <begin position="542"/>
        <end position="557"/>
    </location>
</feature>
<feature type="region of interest" description="Disordered" evidence="20">
    <location>
        <begin position="1542"/>
        <end position="1588"/>
    </location>
</feature>
<dbReference type="GO" id="GO:0004252">
    <property type="term" value="F:serine-type endopeptidase activity"/>
    <property type="evidence" value="ECO:0007669"/>
    <property type="project" value="InterPro"/>
</dbReference>
<dbReference type="InterPro" id="IPR003609">
    <property type="entry name" value="Pan_app"/>
</dbReference>
<feature type="domain" description="IRF tryptophan pentad repeat" evidence="27">
    <location>
        <begin position="1426"/>
        <end position="1533"/>
    </location>
</feature>
<evidence type="ECO:0000256" key="20">
    <source>
        <dbReference type="SAM" id="MobiDB-lite"/>
    </source>
</evidence>
<dbReference type="InterPro" id="IPR016187">
    <property type="entry name" value="CTDL_fold"/>
</dbReference>
<comment type="caution">
    <text evidence="28">The sequence shown here is derived from an EMBL/GenBank/DDBJ whole genome shotgun (WGS) entry which is preliminary data.</text>
</comment>
<keyword evidence="29" id="KW-1185">Reference proteome</keyword>
<evidence type="ECO:0000256" key="3">
    <source>
        <dbReference type="ARBA" id="ARBA00022525"/>
    </source>
</evidence>
<dbReference type="FunFam" id="2.40.10.10:FF:000003">
    <property type="entry name" value="Transmembrane serine protease 3"/>
    <property type="match status" value="1"/>
</dbReference>
<dbReference type="Pfam" id="PF00605">
    <property type="entry name" value="IRF"/>
    <property type="match status" value="1"/>
</dbReference>
<evidence type="ECO:0000313" key="28">
    <source>
        <dbReference type="EMBL" id="KAK0046152.1"/>
    </source>
</evidence>
<dbReference type="PROSITE" id="PS00420">
    <property type="entry name" value="SRCR_1"/>
    <property type="match status" value="1"/>
</dbReference>
<feature type="domain" description="SRCR" evidence="25">
    <location>
        <begin position="835"/>
        <end position="935"/>
    </location>
</feature>
<keyword evidence="6" id="KW-0812">Transmembrane</keyword>
<dbReference type="Pfam" id="PF00059">
    <property type="entry name" value="Lectin_C"/>
    <property type="match status" value="1"/>
</dbReference>
<feature type="domain" description="SRCR" evidence="25">
    <location>
        <begin position="690"/>
        <end position="791"/>
    </location>
</feature>
<keyword evidence="13 18" id="KW-1015">Disulfide bond</keyword>
<evidence type="ECO:0000256" key="16">
    <source>
        <dbReference type="PROSITE-ProRule" id="PRU00121"/>
    </source>
</evidence>
<dbReference type="PROSITE" id="PS00021">
    <property type="entry name" value="KRINGLE_1"/>
    <property type="match status" value="1"/>
</dbReference>
<dbReference type="PROSITE" id="PS00134">
    <property type="entry name" value="TRYPSIN_HIS"/>
    <property type="match status" value="1"/>
</dbReference>
<evidence type="ECO:0000259" key="23">
    <source>
        <dbReference type="PROSITE" id="PS50070"/>
    </source>
</evidence>
<dbReference type="InterPro" id="IPR036388">
    <property type="entry name" value="WH-like_DNA-bd_sf"/>
</dbReference>
<dbReference type="PROSITE" id="PS50948">
    <property type="entry name" value="PAN"/>
    <property type="match status" value="1"/>
</dbReference>
<dbReference type="PROSITE" id="PS00135">
    <property type="entry name" value="TRYPSIN_SER"/>
    <property type="match status" value="1"/>
</dbReference>
<dbReference type="InterPro" id="IPR043504">
    <property type="entry name" value="Peptidase_S1_PA_chymotrypsin"/>
</dbReference>
<dbReference type="SUPFAM" id="SSF57414">
    <property type="entry name" value="Hairpin loop containing domain-like"/>
    <property type="match status" value="1"/>
</dbReference>
<dbReference type="PRINTS" id="PR00267">
    <property type="entry name" value="INTFRNREGFCT"/>
</dbReference>
<dbReference type="SUPFAM" id="SSF57424">
    <property type="entry name" value="LDL receptor-like module"/>
    <property type="match status" value="3"/>
</dbReference>
<dbReference type="SUPFAM" id="SSF46785">
    <property type="entry name" value="Winged helix' DNA-binding domain"/>
    <property type="match status" value="1"/>
</dbReference>
<feature type="domain" description="SRCR" evidence="25">
    <location>
        <begin position="148"/>
        <end position="252"/>
    </location>
</feature>
<evidence type="ECO:0000259" key="26">
    <source>
        <dbReference type="PROSITE" id="PS50948"/>
    </source>
</evidence>
<evidence type="ECO:0000256" key="19">
    <source>
        <dbReference type="RuleBase" id="RU363034"/>
    </source>
</evidence>
<evidence type="ECO:0000256" key="13">
    <source>
        <dbReference type="ARBA" id="ARBA00023157"/>
    </source>
</evidence>
<name>A0AAD8B173_BIOPF</name>
<keyword evidence="3" id="KW-0964">Secreted</keyword>
<evidence type="ECO:0000256" key="9">
    <source>
        <dbReference type="ARBA" id="ARBA00022801"/>
    </source>
</evidence>
<dbReference type="Pfam" id="PF00051">
    <property type="entry name" value="Kringle"/>
    <property type="match status" value="1"/>
</dbReference>
<dbReference type="InterPro" id="IPR036390">
    <property type="entry name" value="WH_DNA-bd_sf"/>
</dbReference>
<evidence type="ECO:0000256" key="6">
    <source>
        <dbReference type="ARBA" id="ARBA00022692"/>
    </source>
</evidence>
<feature type="compositionally biased region" description="Basic and acidic residues" evidence="20">
    <location>
        <begin position="25"/>
        <end position="54"/>
    </location>
</feature>
<dbReference type="SMART" id="SM00020">
    <property type="entry name" value="Tryp_SPc"/>
    <property type="match status" value="1"/>
</dbReference>
<feature type="disulfide bond" evidence="16">
    <location>
        <begin position="474"/>
        <end position="497"/>
    </location>
</feature>
<evidence type="ECO:0000259" key="27">
    <source>
        <dbReference type="PROSITE" id="PS51507"/>
    </source>
</evidence>
<dbReference type="SMART" id="SM00130">
    <property type="entry name" value="KR"/>
    <property type="match status" value="1"/>
</dbReference>
<dbReference type="InterPro" id="IPR001304">
    <property type="entry name" value="C-type_lectin-like"/>
</dbReference>
<keyword evidence="8" id="KW-0677">Repeat</keyword>
<evidence type="ECO:0000256" key="17">
    <source>
        <dbReference type="PROSITE-ProRule" id="PRU00124"/>
    </source>
</evidence>
<dbReference type="FunFam" id="3.10.250.10:FF:000007">
    <property type="entry name" value="Soluble scavenger receptor cysteine-rich domain-containing protein SSC5D"/>
    <property type="match status" value="1"/>
</dbReference>
<keyword evidence="9 19" id="KW-0378">Hydrolase</keyword>
<dbReference type="SMART" id="SM00473">
    <property type="entry name" value="PAN_AP"/>
    <property type="match status" value="1"/>
</dbReference>
<keyword evidence="10 19" id="KW-0720">Serine protease</keyword>
<dbReference type="EMBL" id="JASAOG010000170">
    <property type="protein sequence ID" value="KAK0046152.1"/>
    <property type="molecule type" value="Genomic_DNA"/>
</dbReference>
<reference evidence="28" key="2">
    <citation type="submission" date="2023-04" db="EMBL/GenBank/DDBJ databases">
        <authorList>
            <person name="Bu L."/>
            <person name="Lu L."/>
            <person name="Laidemitt M.R."/>
            <person name="Zhang S.M."/>
            <person name="Mutuku M."/>
            <person name="Mkoji G."/>
            <person name="Steinauer M."/>
            <person name="Loker E.S."/>
        </authorList>
    </citation>
    <scope>NUCLEOTIDE SEQUENCE</scope>
    <source>
        <strain evidence="28">KasaAsao</strain>
        <tissue evidence="28">Whole Snail</tissue>
    </source>
</reference>
<evidence type="ECO:0000256" key="4">
    <source>
        <dbReference type="ARBA" id="ARBA00022572"/>
    </source>
</evidence>
<dbReference type="InterPro" id="IPR000001">
    <property type="entry name" value="Kringle"/>
</dbReference>
<dbReference type="SUPFAM" id="SSF50494">
    <property type="entry name" value="Trypsin-like serine proteases"/>
    <property type="match status" value="1"/>
</dbReference>
<dbReference type="InterPro" id="IPR013806">
    <property type="entry name" value="Kringle-like"/>
</dbReference>
<dbReference type="SMART" id="SM00192">
    <property type="entry name" value="LDLa"/>
    <property type="match status" value="3"/>
</dbReference>
<keyword evidence="7 21" id="KW-0732">Signal</keyword>
<dbReference type="GO" id="GO:0016020">
    <property type="term" value="C:membrane"/>
    <property type="evidence" value="ECO:0007669"/>
    <property type="project" value="UniProtKB-SubCell"/>
</dbReference>
<evidence type="ECO:0000256" key="5">
    <source>
        <dbReference type="ARBA" id="ARBA00022670"/>
    </source>
</evidence>
<feature type="domain" description="Peptidase S1" evidence="24">
    <location>
        <begin position="1126"/>
        <end position="1366"/>
    </location>
</feature>
<comment type="subcellular location">
    <subcellularLocation>
        <location evidence="1">Membrane</location>
        <topology evidence="1">Single-pass membrane protein</topology>
    </subcellularLocation>
    <subcellularLocation>
        <location evidence="2">Secreted</location>
    </subcellularLocation>
</comment>
<gene>
    <name evidence="28" type="ORF">Bpfe_024471</name>
</gene>
<feature type="chain" id="PRO_5041939915" evidence="21">
    <location>
        <begin position="22"/>
        <end position="1624"/>
    </location>
</feature>
<dbReference type="SMART" id="SM00202">
    <property type="entry name" value="SR"/>
    <property type="match status" value="4"/>
</dbReference>
<feature type="disulfide bond" evidence="18">
    <location>
        <begin position="904"/>
        <end position="914"/>
    </location>
</feature>
<dbReference type="PROSITE" id="PS51507">
    <property type="entry name" value="IRF_2"/>
    <property type="match status" value="1"/>
</dbReference>
<dbReference type="Pfam" id="PF00057">
    <property type="entry name" value="Ldl_recept_a"/>
    <property type="match status" value="3"/>
</dbReference>
<dbReference type="Gene3D" id="3.50.4.10">
    <property type="entry name" value="Hepatocyte Growth Factor"/>
    <property type="match status" value="1"/>
</dbReference>
<feature type="disulfide bond" evidence="18">
    <location>
        <begin position="223"/>
        <end position="233"/>
    </location>
</feature>
<dbReference type="SUPFAM" id="SSF56436">
    <property type="entry name" value="C-type lectin-like"/>
    <property type="match status" value="1"/>
</dbReference>
<dbReference type="PROSITE" id="PS50068">
    <property type="entry name" value="LDLRA_2"/>
    <property type="match status" value="3"/>
</dbReference>
<dbReference type="PROSITE" id="PS50041">
    <property type="entry name" value="C_TYPE_LECTIN_2"/>
    <property type="match status" value="1"/>
</dbReference>
<feature type="disulfide bond" evidence="17">
    <location>
        <begin position="803"/>
        <end position="821"/>
    </location>
</feature>
<feature type="compositionally biased region" description="Basic and acidic residues" evidence="20">
    <location>
        <begin position="1550"/>
        <end position="1563"/>
    </location>
</feature>
<dbReference type="InterPro" id="IPR018056">
    <property type="entry name" value="Kringle_CS"/>
</dbReference>
<dbReference type="PANTHER" id="PTHR19331">
    <property type="entry name" value="SCAVENGER RECEPTOR DOMAIN-CONTAINING"/>
    <property type="match status" value="1"/>
</dbReference>
<dbReference type="InterPro" id="IPR002172">
    <property type="entry name" value="LDrepeatLR_classA_rpt"/>
</dbReference>
<dbReference type="CDD" id="cd00103">
    <property type="entry name" value="IRF"/>
    <property type="match status" value="1"/>
</dbReference>
<feature type="signal peptide" evidence="21">
    <location>
        <begin position="1"/>
        <end position="21"/>
    </location>
</feature>
<feature type="domain" description="Kringle" evidence="23">
    <location>
        <begin position="427"/>
        <end position="502"/>
    </location>
</feature>
<dbReference type="GO" id="GO:0000976">
    <property type="term" value="F:transcription cis-regulatory region binding"/>
    <property type="evidence" value="ECO:0007669"/>
    <property type="project" value="InterPro"/>
</dbReference>
<dbReference type="SUPFAM" id="SSF57440">
    <property type="entry name" value="Kringle-like"/>
    <property type="match status" value="1"/>
</dbReference>
<feature type="disulfide bond" evidence="17">
    <location>
        <begin position="653"/>
        <end position="671"/>
    </location>
</feature>
<sequence>MIYKLCVLSLLTIYFLSSVSAHKERSNRSKTSLETRSQLERNRNRSSLERERNRSNQGRQVGRNTRRPTAFDVQSRLEFNRLETSRHIHYYETSYSYSSSSNQQRVVLDDWRNPDLLARINSRNNSTSTRGEVATKDKLTFPSSGEWIRLRGNNKMLISGLVQVYRAGKWGYVCDDSWDIDDGSVACRQMGFTRGAYAVADISETLPKSQWDNAEILMDETHCTGTEKALHLCQYAVEHDCSLSEVAAVLCYPNKGCPDGWMSGYGKCYSFYQNAKDIQTAENFCAEKNASLVSIQSQSENHFLSNTLKNLMPEIHQWYTSGRKFKNIWKWSKLVQLTNQKRVRSRNVRSVVTDTFWFPGWPSVNNTLSEPKDDIKANCLTLSDEFETPIKKTEVVDYFFWKADVCQKASGINFICQTEVETKPTEDCYTGTGSDYRGFATRTEHGSQCLNWADSYKANDNTHPGKGLGDHNYCRNPDNDTKPWCWTDHIQGLFGFCSVEKCSEVYEMTTVTSPVVEEEMNCPPEEFFCSKQNDCIPKAFHCDKEIDCDNGEDEENCEYNLDKFQVTTSATLQLTITSQAFTFATYINVTEEKCAKLCIMSTEYICRSFVYSSINLKCNLSQYNTLNGSVVKTELFNFYELVSQRTCAGKFQCANGYCIAPALRCDGNNDCIDFSDELECKNGEKLSVSISLVDGNENSGTVQVTYMGEKGVICDDLWTINDAHVVCRMLGYRKAEKTTTLNYFKHPTDQVVFLLDDVKCHGNEESIENCTKSQWKHHDCKAYEIAGVVCLTSKVCASDQFKCKNGGCLQADMICDKTDQCGDRSDEQNCVYNEFKLVNGSGPWEGRVEVIRNGLQGTVCSDHWDEKEVAVICLQIGFRYGGVIASKGKFGQGSGPIWLDNMECQGTESSLSDCQHAQWGVTDCDHSEDVGVVCHLRRQITTKPSTVPTSQRVTTTTSTTAKPSSATNIIVSLEGGSGPHEGIVTLVINQRKYYVCDDKWDENDATVVCRMLNFSQGGEATVKSKFGDTTSTNYILDDVNCAGSESDIKQCYGVIGTNKHDCHGGEQAGVICRNRAVPTNQPSTKIGNCGFRPLDHKDLLADRERRSIDNDLNAPRTLSRQQNEKIIGGVYAQHGAYPWQVRVDKVYSSRFVSHHCGAVIISEHWLLSAAHCFAKERKSSFQVTVGDHNKKEKDQGEQVFSVEQLLIHGQYIEGIKDYDIALIKIKPVNGQGIQFNDYVQPACLPDVDTRYDKNENCMISGWGRAFQAKIYPDILKSAKVPIIDQKECYKLYNNHYTERSYTDRMICAGYREGGIDTCDGDSGGPLVCNIQNAYTVFGITSWGAGCAQPGAPVYFSHSGCLFVKWLGIHNMDLDTANSIEVITVSTITTPGTSGKKVVPLQIGYKFPLIDNAETGKLRRPVRPIDRQRMRPWLMELLDLGNVFGLKWTNRHQGVFQISWRHASRLGWNLETDGDVFERWARHTGIYREGDPPEPKRWKANFRCALHSLHDVVELTSALERKGRNACRTYRFLHSSDQQSIFRKKAKSRKAKEQSEKSYEKIACDEPQTGPMDSASSEECVSESESDWSHEDKVIVQKLNLKMEIPEEEYGLHHDHDYSAGPDKT</sequence>
<dbReference type="InterPro" id="IPR036055">
    <property type="entry name" value="LDL_receptor-like_sf"/>
</dbReference>
<evidence type="ECO:0000259" key="24">
    <source>
        <dbReference type="PROSITE" id="PS50240"/>
    </source>
</evidence>
<dbReference type="PRINTS" id="PR00258">
    <property type="entry name" value="SPERACTRCPTR"/>
</dbReference>
<dbReference type="FunFam" id="3.10.250.10:FF:000016">
    <property type="entry name" value="Scavenger receptor cysteine-rich protein type 12"/>
    <property type="match status" value="2"/>
</dbReference>
<evidence type="ECO:0000256" key="14">
    <source>
        <dbReference type="ARBA" id="ARBA00023170"/>
    </source>
</evidence>
<dbReference type="InterPro" id="IPR033116">
    <property type="entry name" value="TRYPSIN_SER"/>
</dbReference>
<dbReference type="Proteomes" id="UP001233172">
    <property type="component" value="Unassembled WGS sequence"/>
</dbReference>
<feature type="domain" description="C-type lectin" evidence="22">
    <location>
        <begin position="264"/>
        <end position="408"/>
    </location>
</feature>
<dbReference type="Gene3D" id="4.10.400.10">
    <property type="entry name" value="Low-density Lipoprotein Receptor"/>
    <property type="match status" value="3"/>
</dbReference>
<feature type="domain" description="Apple" evidence="26">
    <location>
        <begin position="557"/>
        <end position="643"/>
    </location>
</feature>
<keyword evidence="15" id="KW-0325">Glycoprotein</keyword>
<evidence type="ECO:0000256" key="18">
    <source>
        <dbReference type="PROSITE-ProRule" id="PRU00196"/>
    </source>
</evidence>
<dbReference type="FunFam" id="4.10.400.10:FF:000065">
    <property type="entry name" value="Transmembrane protease serine 7"/>
    <property type="match status" value="1"/>
</dbReference>
<comment type="caution">
    <text evidence="18">Lacks conserved residue(s) required for the propagation of feature annotation.</text>
</comment>
<dbReference type="Gene3D" id="3.10.100.10">
    <property type="entry name" value="Mannose-Binding Protein A, subunit A"/>
    <property type="match status" value="1"/>
</dbReference>
<feature type="disulfide bond" evidence="17">
    <location>
        <begin position="815"/>
        <end position="830"/>
    </location>
</feature>
<keyword evidence="4 16" id="KW-0420">Kringle</keyword>
<feature type="disulfide bond" evidence="18">
    <location>
        <begin position="873"/>
        <end position="934"/>
    </location>
</feature>
<evidence type="ECO:0000256" key="7">
    <source>
        <dbReference type="ARBA" id="ARBA00022729"/>
    </source>
</evidence>
<evidence type="ECO:0000256" key="10">
    <source>
        <dbReference type="ARBA" id="ARBA00022825"/>
    </source>
</evidence>
<evidence type="ECO:0000256" key="2">
    <source>
        <dbReference type="ARBA" id="ARBA00004613"/>
    </source>
</evidence>
<evidence type="ECO:0000259" key="25">
    <source>
        <dbReference type="PROSITE" id="PS50287"/>
    </source>
</evidence>
<dbReference type="GO" id="GO:0006508">
    <property type="term" value="P:proteolysis"/>
    <property type="evidence" value="ECO:0007669"/>
    <property type="project" value="UniProtKB-KW"/>
</dbReference>
<dbReference type="PROSITE" id="PS50287">
    <property type="entry name" value="SRCR_2"/>
    <property type="match status" value="4"/>
</dbReference>
<evidence type="ECO:0000256" key="1">
    <source>
        <dbReference type="ARBA" id="ARBA00004167"/>
    </source>
</evidence>
<dbReference type="CDD" id="cd00108">
    <property type="entry name" value="KR"/>
    <property type="match status" value="1"/>
</dbReference>
<protein>
    <submittedName>
        <fullName evidence="28">Atrial natriuretic peptide-converting enzyme</fullName>
    </submittedName>
</protein>
<evidence type="ECO:0000256" key="8">
    <source>
        <dbReference type="ARBA" id="ARBA00022737"/>
    </source>
</evidence>
<dbReference type="InterPro" id="IPR001346">
    <property type="entry name" value="Interferon_reg_fact_DNA-bd_dom"/>
</dbReference>